<proteinExistence type="predicted"/>
<keyword evidence="2" id="KW-1185">Reference proteome</keyword>
<comment type="caution">
    <text evidence="1">The sequence shown here is derived from an EMBL/GenBank/DDBJ whole genome shotgun (WGS) entry which is preliminary data.</text>
</comment>
<accession>A0ACC0FDS2</accession>
<reference evidence="1 2" key="1">
    <citation type="journal article" date="2022" name="Plant J.">
        <title>Chromosome-level genome of Camellia lanceoleosa provides a valuable resource for understanding genome evolution and self-incompatibility.</title>
        <authorList>
            <person name="Gong W."/>
            <person name="Xiao S."/>
            <person name="Wang L."/>
            <person name="Liao Z."/>
            <person name="Chang Y."/>
            <person name="Mo W."/>
            <person name="Hu G."/>
            <person name="Li W."/>
            <person name="Zhao G."/>
            <person name="Zhu H."/>
            <person name="Hu X."/>
            <person name="Ji K."/>
            <person name="Xiang X."/>
            <person name="Song Q."/>
            <person name="Yuan D."/>
            <person name="Jin S."/>
            <person name="Zhang L."/>
        </authorList>
    </citation>
    <scope>NUCLEOTIDE SEQUENCE [LARGE SCALE GENOMIC DNA]</scope>
    <source>
        <strain evidence="1">SQ_2022a</strain>
    </source>
</reference>
<name>A0ACC0FDS2_9ERIC</name>
<evidence type="ECO:0000313" key="1">
    <source>
        <dbReference type="EMBL" id="KAI7985611.1"/>
    </source>
</evidence>
<organism evidence="1 2">
    <name type="scientific">Camellia lanceoleosa</name>
    <dbReference type="NCBI Taxonomy" id="1840588"/>
    <lineage>
        <taxon>Eukaryota</taxon>
        <taxon>Viridiplantae</taxon>
        <taxon>Streptophyta</taxon>
        <taxon>Embryophyta</taxon>
        <taxon>Tracheophyta</taxon>
        <taxon>Spermatophyta</taxon>
        <taxon>Magnoliopsida</taxon>
        <taxon>eudicotyledons</taxon>
        <taxon>Gunneridae</taxon>
        <taxon>Pentapetalae</taxon>
        <taxon>asterids</taxon>
        <taxon>Ericales</taxon>
        <taxon>Theaceae</taxon>
        <taxon>Camellia</taxon>
    </lineage>
</organism>
<protein>
    <submittedName>
        <fullName evidence="1">Exopolygalacturonase</fullName>
    </submittedName>
</protein>
<evidence type="ECO:0000313" key="2">
    <source>
        <dbReference type="Proteomes" id="UP001060215"/>
    </source>
</evidence>
<sequence>MVWKTIFKGPYSSNPVTVEIQETILANSNMSEFSGKACLLFQDVDGLKVLGGGTFNGQGDDRICIGKGSSNVNISGITCGPGHGIR</sequence>
<dbReference type="Proteomes" id="UP001060215">
    <property type="component" value="Chromosome 15"/>
</dbReference>
<dbReference type="EMBL" id="CM045772">
    <property type="protein sequence ID" value="KAI7985611.1"/>
    <property type="molecule type" value="Genomic_DNA"/>
</dbReference>
<gene>
    <name evidence="1" type="ORF">LOK49_LG14G01783</name>
</gene>